<keyword evidence="2" id="KW-0614">Plasmid</keyword>
<geneLocation type="plasmid" evidence="2">
    <name>pQBR57</name>
</geneLocation>
<name>A0A0G4E4G8_PSEFS</name>
<protein>
    <submittedName>
        <fullName evidence="2">Uncharacterized protein</fullName>
    </submittedName>
</protein>
<reference evidence="2" key="1">
    <citation type="submission" date="2014-12" db="EMBL/GenBank/DDBJ databases">
        <authorList>
            <person name="Hall J."/>
        </authorList>
    </citation>
    <scope>NUCLEOTIDE SEQUENCE [LARGE SCALE GENOMIC DNA]</scope>
    <source>
        <strain evidence="2">SBW25</strain>
        <plasmid evidence="2">pQBR57</plasmid>
    </source>
</reference>
<feature type="region of interest" description="Disordered" evidence="1">
    <location>
        <begin position="28"/>
        <end position="51"/>
    </location>
</feature>
<reference evidence="2" key="2">
    <citation type="submission" date="2015-06" db="EMBL/GenBank/DDBJ databases">
        <title>Environmentally co-occuring mercury resistance plasmids are genetically and phenotypically diverse and confer variable context-dependent fitness effects.</title>
        <authorList>
            <person name="Hall J.P.J."/>
            <person name="Harrison E."/>
            <person name="Lilley A.K."/>
            <person name="Paterson S."/>
            <person name="Spiers A.J."/>
            <person name="Brockhurst M.A."/>
        </authorList>
    </citation>
    <scope>NUCLEOTIDE SEQUENCE [LARGE SCALE GENOMIC DNA]</scope>
    <source>
        <strain evidence="2">SBW25</strain>
        <plasmid evidence="2">pQBR57</plasmid>
    </source>
</reference>
<sequence length="108" mass="10671">MTAQAILKNTIPALLALTILAGCEGSNEKALPSQATGDSAGAESNCVTNGPNSPIVTGKNSVVIVNGKTYTAGQRANCAPASKSMSTHGSGSPIVTGAGSKVISTVER</sequence>
<proteinExistence type="predicted"/>
<gene>
    <name evidence="2" type="ORF">PQBR57_0101</name>
</gene>
<dbReference type="RefSeq" id="WP_192963270.1">
    <property type="nucleotide sequence ID" value="NZ_LN713926.1"/>
</dbReference>
<evidence type="ECO:0000313" key="2">
    <source>
        <dbReference type="EMBL" id="CEK42054.1"/>
    </source>
</evidence>
<dbReference type="EMBL" id="LN713926">
    <property type="protein sequence ID" value="CEK42054.1"/>
    <property type="molecule type" value="Genomic_DNA"/>
</dbReference>
<dbReference type="AlphaFoldDB" id="A0A0G4E4G8"/>
<organism evidence="2">
    <name type="scientific">Pseudomonas fluorescens (strain SBW25)</name>
    <dbReference type="NCBI Taxonomy" id="216595"/>
    <lineage>
        <taxon>Bacteria</taxon>
        <taxon>Pseudomonadati</taxon>
        <taxon>Pseudomonadota</taxon>
        <taxon>Gammaproteobacteria</taxon>
        <taxon>Pseudomonadales</taxon>
        <taxon>Pseudomonadaceae</taxon>
        <taxon>Pseudomonas</taxon>
    </lineage>
</organism>
<evidence type="ECO:0000256" key="1">
    <source>
        <dbReference type="SAM" id="MobiDB-lite"/>
    </source>
</evidence>
<accession>A0A0G4E4G8</accession>
<feature type="region of interest" description="Disordered" evidence="1">
    <location>
        <begin position="80"/>
        <end position="108"/>
    </location>
</feature>